<dbReference type="GO" id="GO:0042597">
    <property type="term" value="C:periplasmic space"/>
    <property type="evidence" value="ECO:0007669"/>
    <property type="project" value="UniProtKB-SubCell"/>
</dbReference>
<dbReference type="InterPro" id="IPR001188">
    <property type="entry name" value="Sperm_putr-bd"/>
</dbReference>
<dbReference type="Pfam" id="PF13416">
    <property type="entry name" value="SBP_bac_8"/>
    <property type="match status" value="1"/>
</dbReference>
<evidence type="ECO:0000313" key="5">
    <source>
        <dbReference type="EMBL" id="NYD31909.1"/>
    </source>
</evidence>
<dbReference type="PROSITE" id="PS51318">
    <property type="entry name" value="TAT"/>
    <property type="match status" value="1"/>
</dbReference>
<dbReference type="PANTHER" id="PTHR30222">
    <property type="entry name" value="SPERMIDINE/PUTRESCINE-BINDING PERIPLASMIC PROTEIN"/>
    <property type="match status" value="1"/>
</dbReference>
<keyword evidence="6" id="KW-1185">Reference proteome</keyword>
<accession>A0A852RMJ4</accession>
<dbReference type="SUPFAM" id="SSF53850">
    <property type="entry name" value="Periplasmic binding protein-like II"/>
    <property type="match status" value="1"/>
</dbReference>
<organism evidence="5 6">
    <name type="scientific">Nocardioides kongjuensis</name>
    <dbReference type="NCBI Taxonomy" id="349522"/>
    <lineage>
        <taxon>Bacteria</taxon>
        <taxon>Bacillati</taxon>
        <taxon>Actinomycetota</taxon>
        <taxon>Actinomycetes</taxon>
        <taxon>Propionibacteriales</taxon>
        <taxon>Nocardioidaceae</taxon>
        <taxon>Nocardioides</taxon>
    </lineage>
</organism>
<dbReference type="InterPro" id="IPR006059">
    <property type="entry name" value="SBP"/>
</dbReference>
<dbReference type="EMBL" id="JACCBF010000001">
    <property type="protein sequence ID" value="NYD31909.1"/>
    <property type="molecule type" value="Genomic_DNA"/>
</dbReference>
<proteinExistence type="predicted"/>
<dbReference type="PANTHER" id="PTHR30222:SF17">
    <property type="entry name" value="SPERMIDINE_PUTRESCINE-BINDING PERIPLASMIC PROTEIN"/>
    <property type="match status" value="1"/>
</dbReference>
<dbReference type="CDD" id="cd13590">
    <property type="entry name" value="PBP2_PotD_PotF_like"/>
    <property type="match status" value="1"/>
</dbReference>
<dbReference type="GO" id="GO:0019808">
    <property type="term" value="F:polyamine binding"/>
    <property type="evidence" value="ECO:0007669"/>
    <property type="project" value="InterPro"/>
</dbReference>
<gene>
    <name evidence="5" type="ORF">BJ958_003455</name>
</gene>
<evidence type="ECO:0000256" key="3">
    <source>
        <dbReference type="ARBA" id="ARBA00022729"/>
    </source>
</evidence>
<dbReference type="Gene3D" id="3.40.190.10">
    <property type="entry name" value="Periplasmic binding protein-like II"/>
    <property type="match status" value="2"/>
</dbReference>
<sequence>MRVLAPRAAVPRLSRRALLGGASVVGLGALTGCGDRTYAPTAAVDGRKESRLNVYSWGDYDDPANVRRFQDREGVTVQMDAFASNEEMIAKLGTARGTSGYDIVVPTGSYVQQMIANGMLAKLDHDKIPNLAHLEDSVRGRSWDPHDEYVVAKTIGTTGYVYDTRRITRPMTSWADFIAAAQAEARGATSVLDDPWEVCAIHLAANGQDLNTTDPDILAAAREFLVNDLAPCIRNFSSDPSQNIVQRDFALMQAYNGDARLGIEEGDYEHWEFVYPAPTANLWMDTWAIAAGCQHPDNAHAWIDFMLDPAVAYRDVEYIGYPTGLRGQRELAESRDLSHAGLVFPPDDVMARLTPGLVTESQSTLVDILNEVKAVAGA</sequence>
<comment type="subcellular location">
    <subcellularLocation>
        <location evidence="1">Periplasm</location>
    </subcellularLocation>
</comment>
<dbReference type="PRINTS" id="PR00909">
    <property type="entry name" value="SPERMDNBNDNG"/>
</dbReference>
<keyword evidence="4" id="KW-0574">Periplasm</keyword>
<evidence type="ECO:0000256" key="4">
    <source>
        <dbReference type="ARBA" id="ARBA00022764"/>
    </source>
</evidence>
<protein>
    <submittedName>
        <fullName evidence="5">Spermidine/putrescine transport system substrate-binding protein</fullName>
    </submittedName>
</protein>
<dbReference type="RefSeq" id="WP_179728161.1">
    <property type="nucleotide sequence ID" value="NZ_BAABEF010000001.1"/>
</dbReference>
<evidence type="ECO:0000256" key="1">
    <source>
        <dbReference type="ARBA" id="ARBA00004418"/>
    </source>
</evidence>
<evidence type="ECO:0000313" key="6">
    <source>
        <dbReference type="Proteomes" id="UP000582231"/>
    </source>
</evidence>
<dbReference type="GO" id="GO:0015846">
    <property type="term" value="P:polyamine transport"/>
    <property type="evidence" value="ECO:0007669"/>
    <property type="project" value="InterPro"/>
</dbReference>
<dbReference type="PROSITE" id="PS51257">
    <property type="entry name" value="PROKAR_LIPOPROTEIN"/>
    <property type="match status" value="1"/>
</dbReference>
<dbReference type="AlphaFoldDB" id="A0A852RMJ4"/>
<evidence type="ECO:0000256" key="2">
    <source>
        <dbReference type="ARBA" id="ARBA00022448"/>
    </source>
</evidence>
<keyword evidence="2" id="KW-0813">Transport</keyword>
<dbReference type="InterPro" id="IPR006311">
    <property type="entry name" value="TAT_signal"/>
</dbReference>
<keyword evidence="3" id="KW-0732">Signal</keyword>
<dbReference type="Proteomes" id="UP000582231">
    <property type="component" value="Unassembled WGS sequence"/>
</dbReference>
<reference evidence="5 6" key="1">
    <citation type="submission" date="2020-07" db="EMBL/GenBank/DDBJ databases">
        <title>Sequencing the genomes of 1000 actinobacteria strains.</title>
        <authorList>
            <person name="Klenk H.-P."/>
        </authorList>
    </citation>
    <scope>NUCLEOTIDE SEQUENCE [LARGE SCALE GENOMIC DNA]</scope>
    <source>
        <strain evidence="5 6">DSM 19082</strain>
    </source>
</reference>
<comment type="caution">
    <text evidence="5">The sequence shown here is derived from an EMBL/GenBank/DDBJ whole genome shotgun (WGS) entry which is preliminary data.</text>
</comment>
<name>A0A852RMJ4_9ACTN</name>